<feature type="transmembrane region" description="Helical" evidence="9">
    <location>
        <begin position="82"/>
        <end position="100"/>
    </location>
</feature>
<protein>
    <recommendedName>
        <fullName evidence="9">Lipoprotein signal peptidase</fullName>
        <ecNumber evidence="9">3.4.23.36</ecNumber>
    </recommendedName>
    <alternativeName>
        <fullName evidence="9">Prolipoprotein signal peptidase</fullName>
    </alternativeName>
    <alternativeName>
        <fullName evidence="9">Signal peptidase II</fullName>
        <shortName evidence="9">SPase II</shortName>
    </alternativeName>
</protein>
<dbReference type="PANTHER" id="PTHR33695">
    <property type="entry name" value="LIPOPROTEIN SIGNAL PEPTIDASE"/>
    <property type="match status" value="1"/>
</dbReference>
<dbReference type="PANTHER" id="PTHR33695:SF1">
    <property type="entry name" value="LIPOPROTEIN SIGNAL PEPTIDASE"/>
    <property type="match status" value="1"/>
</dbReference>
<evidence type="ECO:0000256" key="11">
    <source>
        <dbReference type="RuleBase" id="RU004181"/>
    </source>
</evidence>
<dbReference type="PROSITE" id="PS00855">
    <property type="entry name" value="SPASE_II"/>
    <property type="match status" value="1"/>
</dbReference>
<comment type="caution">
    <text evidence="9">Lacks conserved residue(s) required for the propagation of feature annotation.</text>
</comment>
<comment type="caution">
    <text evidence="12">The sequence shown here is derived from an EMBL/GenBank/DDBJ whole genome shotgun (WGS) entry which is preliminary data.</text>
</comment>
<keyword evidence="4 9" id="KW-0812">Transmembrane</keyword>
<keyword evidence="2 9" id="KW-1003">Cell membrane</keyword>
<organism evidence="12 13">
    <name type="scientific">Clostridium omnivorum</name>
    <dbReference type="NCBI Taxonomy" id="1604902"/>
    <lineage>
        <taxon>Bacteria</taxon>
        <taxon>Bacillati</taxon>
        <taxon>Bacillota</taxon>
        <taxon>Clostridia</taxon>
        <taxon>Eubacteriales</taxon>
        <taxon>Clostridiaceae</taxon>
        <taxon>Clostridium</taxon>
    </lineage>
</organism>
<evidence type="ECO:0000256" key="1">
    <source>
        <dbReference type="ARBA" id="ARBA00006139"/>
    </source>
</evidence>
<evidence type="ECO:0000256" key="6">
    <source>
        <dbReference type="ARBA" id="ARBA00022801"/>
    </source>
</evidence>
<keyword evidence="7 9" id="KW-1133">Transmembrane helix</keyword>
<keyword evidence="12" id="KW-0449">Lipoprotein</keyword>
<dbReference type="Proteomes" id="UP001208567">
    <property type="component" value="Unassembled WGS sequence"/>
</dbReference>
<evidence type="ECO:0000256" key="10">
    <source>
        <dbReference type="RuleBase" id="RU000594"/>
    </source>
</evidence>
<reference evidence="12 13" key="1">
    <citation type="journal article" date="2024" name="Int. J. Syst. Evol. Microbiol.">
        <title>Clostridium omnivorum sp. nov., isolated from anoxic soil under the treatment of reductive soil disinfestation.</title>
        <authorList>
            <person name="Ueki A."/>
            <person name="Tonouchi A."/>
            <person name="Kaku N."/>
            <person name="Honma S."/>
            <person name="Ueki K."/>
        </authorList>
    </citation>
    <scope>NUCLEOTIDE SEQUENCE [LARGE SCALE GENOMIC DNA]</scope>
    <source>
        <strain evidence="12 13">E14</strain>
    </source>
</reference>
<sequence length="151" mass="17179">MVLLIIFLGLIADRVTKLWALKALKDGSDVVIIKNIFSFSYLENRGAAFGILQNKVVFLAILTIAMTIAMIFYIYKFKPQSRLLKASLALIIAGAIGNLYDRIFYKYVVDFILLHYKDVYYFPTFNVADMLVVFGTIILALCIIKEDYNGK</sequence>
<evidence type="ECO:0000256" key="5">
    <source>
        <dbReference type="ARBA" id="ARBA00022750"/>
    </source>
</evidence>
<keyword evidence="3 9" id="KW-0645">Protease</keyword>
<dbReference type="InterPro" id="IPR001872">
    <property type="entry name" value="Peptidase_A8"/>
</dbReference>
<evidence type="ECO:0000256" key="8">
    <source>
        <dbReference type="ARBA" id="ARBA00023136"/>
    </source>
</evidence>
<evidence type="ECO:0000256" key="2">
    <source>
        <dbReference type="ARBA" id="ARBA00022475"/>
    </source>
</evidence>
<feature type="active site" evidence="9">
    <location>
        <position position="110"/>
    </location>
</feature>
<keyword evidence="13" id="KW-1185">Reference proteome</keyword>
<evidence type="ECO:0000313" key="12">
    <source>
        <dbReference type="EMBL" id="GLC32405.1"/>
    </source>
</evidence>
<keyword evidence="6 9" id="KW-0378">Hydrolase</keyword>
<comment type="similarity">
    <text evidence="1 9 11">Belongs to the peptidase A8 family.</text>
</comment>
<dbReference type="NCBIfam" id="TIGR00077">
    <property type="entry name" value="lspA"/>
    <property type="match status" value="1"/>
</dbReference>
<keyword evidence="8 9" id="KW-0472">Membrane</keyword>
<dbReference type="Pfam" id="PF01252">
    <property type="entry name" value="Peptidase_A8"/>
    <property type="match status" value="1"/>
</dbReference>
<comment type="catalytic activity">
    <reaction evidence="9 10">
        <text>Release of signal peptides from bacterial membrane prolipoproteins. Hydrolyzes -Xaa-Yaa-Zaa-|-(S,diacylglyceryl)Cys-, in which Xaa is hydrophobic (preferably Leu), and Yaa (Ala or Ser) and Zaa (Gly or Ala) have small, neutral side chains.</text>
        <dbReference type="EC" id="3.4.23.36"/>
    </reaction>
</comment>
<feature type="active site" evidence="9">
    <location>
        <position position="129"/>
    </location>
</feature>
<feature type="transmembrane region" description="Helical" evidence="9">
    <location>
        <begin position="120"/>
        <end position="144"/>
    </location>
</feature>
<dbReference type="EC" id="3.4.23.36" evidence="9"/>
<comment type="function">
    <text evidence="9 10">This protein specifically catalyzes the removal of signal peptides from prolipoproteins.</text>
</comment>
<accession>A0ABQ5NB27</accession>
<keyword evidence="5 9" id="KW-0064">Aspartyl protease</keyword>
<name>A0ABQ5NB27_9CLOT</name>
<proteinExistence type="inferred from homology"/>
<gene>
    <name evidence="9 12" type="primary">lspA</name>
    <name evidence="12" type="ORF">bsdE14_38150</name>
</gene>
<dbReference type="PRINTS" id="PR00781">
    <property type="entry name" value="LIPOSIGPTASE"/>
</dbReference>
<comment type="pathway">
    <text evidence="9">Protein modification; lipoprotein biosynthesis (signal peptide cleavage).</text>
</comment>
<feature type="transmembrane region" description="Helical" evidence="9">
    <location>
        <begin position="56"/>
        <end position="75"/>
    </location>
</feature>
<evidence type="ECO:0000256" key="4">
    <source>
        <dbReference type="ARBA" id="ARBA00022692"/>
    </source>
</evidence>
<dbReference type="EMBL" id="BRXR01000001">
    <property type="protein sequence ID" value="GLC32405.1"/>
    <property type="molecule type" value="Genomic_DNA"/>
</dbReference>
<dbReference type="HAMAP" id="MF_00161">
    <property type="entry name" value="LspA"/>
    <property type="match status" value="1"/>
</dbReference>
<evidence type="ECO:0000256" key="7">
    <source>
        <dbReference type="ARBA" id="ARBA00022989"/>
    </source>
</evidence>
<evidence type="ECO:0000256" key="3">
    <source>
        <dbReference type="ARBA" id="ARBA00022670"/>
    </source>
</evidence>
<evidence type="ECO:0000256" key="9">
    <source>
        <dbReference type="HAMAP-Rule" id="MF_00161"/>
    </source>
</evidence>
<evidence type="ECO:0000313" key="13">
    <source>
        <dbReference type="Proteomes" id="UP001208567"/>
    </source>
</evidence>
<comment type="subcellular location">
    <subcellularLocation>
        <location evidence="9">Cell membrane</location>
        <topology evidence="9">Multi-pass membrane protein</topology>
    </subcellularLocation>
</comment>